<dbReference type="Gene3D" id="3.40.50.10540">
    <property type="entry name" value="Crotonobetainyl-coa:carnitine coa-transferase, domain 1"/>
    <property type="match status" value="1"/>
</dbReference>
<feature type="region of interest" description="Disordered" evidence="2">
    <location>
        <begin position="104"/>
        <end position="131"/>
    </location>
</feature>
<sequence length="273" mass="29717">MRTSRAGVALGPTRGARATMSELGGPRRASWTSSDPTRVRPRRGTSPAWETSRPQHSSWRASASIALYHRARTGRGQLVDACLLRSAMYVQGCSLAMSSAAQAKTGSKGYNPDRPSPMRADRTGVVNPANNNYRTKDGKYIQLVGVEMMRHLPGILQALGIPHLLKEMKGFPGNKDMFIAEMDKAFATKTEAEWTQLFDNAGVWHARVRKLEDMLHDEQANACRSFVEVPGVASKLLASPVLFGAGVDDVPTRRAPALGAHTDEVLGPLRAKL</sequence>
<dbReference type="Pfam" id="PF02515">
    <property type="entry name" value="CoA_transf_3"/>
    <property type="match status" value="1"/>
</dbReference>
<comment type="caution">
    <text evidence="3">The sequence shown here is derived from an EMBL/GenBank/DDBJ whole genome shotgun (WGS) entry which is preliminary data.</text>
</comment>
<feature type="region of interest" description="Disordered" evidence="2">
    <location>
        <begin position="1"/>
        <end position="55"/>
    </location>
</feature>
<dbReference type="InterPro" id="IPR050509">
    <property type="entry name" value="CoA-transferase_III"/>
</dbReference>
<dbReference type="InterPro" id="IPR003673">
    <property type="entry name" value="CoA-Trfase_fam_III"/>
</dbReference>
<dbReference type="InterPro" id="IPR023606">
    <property type="entry name" value="CoA-Trfase_III_dom_1_sf"/>
</dbReference>
<organism evidence="3 4">
    <name type="scientific">Prorocentrum cordatum</name>
    <dbReference type="NCBI Taxonomy" id="2364126"/>
    <lineage>
        <taxon>Eukaryota</taxon>
        <taxon>Sar</taxon>
        <taxon>Alveolata</taxon>
        <taxon>Dinophyceae</taxon>
        <taxon>Prorocentrales</taxon>
        <taxon>Prorocentraceae</taxon>
        <taxon>Prorocentrum</taxon>
    </lineage>
</organism>
<name>A0ABN9YA61_9DINO</name>
<evidence type="ECO:0000313" key="3">
    <source>
        <dbReference type="EMBL" id="CAK0909611.1"/>
    </source>
</evidence>
<protein>
    <submittedName>
        <fullName evidence="3">Uncharacterized protein</fullName>
    </submittedName>
</protein>
<evidence type="ECO:0000256" key="1">
    <source>
        <dbReference type="ARBA" id="ARBA00008383"/>
    </source>
</evidence>
<reference evidence="3" key="1">
    <citation type="submission" date="2023-10" db="EMBL/GenBank/DDBJ databases">
        <authorList>
            <person name="Chen Y."/>
            <person name="Shah S."/>
            <person name="Dougan E. K."/>
            <person name="Thang M."/>
            <person name="Chan C."/>
        </authorList>
    </citation>
    <scope>NUCLEOTIDE SEQUENCE [LARGE SCALE GENOMIC DNA]</scope>
</reference>
<keyword evidence="4" id="KW-1185">Reference proteome</keyword>
<accession>A0ABN9YA61</accession>
<dbReference type="Proteomes" id="UP001189429">
    <property type="component" value="Unassembled WGS sequence"/>
</dbReference>
<proteinExistence type="inferred from homology"/>
<evidence type="ECO:0000313" key="4">
    <source>
        <dbReference type="Proteomes" id="UP001189429"/>
    </source>
</evidence>
<dbReference type="SUPFAM" id="SSF89796">
    <property type="entry name" value="CoA-transferase family III (CaiB/BaiF)"/>
    <property type="match status" value="1"/>
</dbReference>
<gene>
    <name evidence="3" type="ORF">PCOR1329_LOCUS83977</name>
</gene>
<dbReference type="PANTHER" id="PTHR48228">
    <property type="entry name" value="SUCCINYL-COA--D-CITRAMALATE COA-TRANSFERASE"/>
    <property type="match status" value="1"/>
</dbReference>
<comment type="similarity">
    <text evidence="1">Belongs to the CoA-transferase III family.</text>
</comment>
<dbReference type="EMBL" id="CAUYUJ010022227">
    <property type="protein sequence ID" value="CAK0909611.1"/>
    <property type="molecule type" value="Genomic_DNA"/>
</dbReference>
<dbReference type="PANTHER" id="PTHR48228:SF2">
    <property type="entry name" value="E-CINNAMOYL-COA:R-PHENYLLACTATE COA TRANSFERASE LARGE SUBUNIT"/>
    <property type="match status" value="1"/>
</dbReference>
<evidence type="ECO:0000256" key="2">
    <source>
        <dbReference type="SAM" id="MobiDB-lite"/>
    </source>
</evidence>